<protein>
    <submittedName>
        <fullName evidence="2">Uncharacterized protein</fullName>
    </submittedName>
</protein>
<dbReference type="AlphaFoldDB" id="U6KSK4"/>
<evidence type="ECO:0000256" key="1">
    <source>
        <dbReference type="SAM" id="MobiDB-lite"/>
    </source>
</evidence>
<dbReference type="EMBL" id="HG673841">
    <property type="protein sequence ID" value="CDJ38393.1"/>
    <property type="molecule type" value="Genomic_DNA"/>
</dbReference>
<dbReference type="VEuPathDB" id="ToxoDB:ETH_00033930"/>
<dbReference type="GeneID" id="25255852"/>
<organism evidence="2 3">
    <name type="scientific">Eimeria tenella</name>
    <name type="common">Coccidian parasite</name>
    <dbReference type="NCBI Taxonomy" id="5802"/>
    <lineage>
        <taxon>Eukaryota</taxon>
        <taxon>Sar</taxon>
        <taxon>Alveolata</taxon>
        <taxon>Apicomplexa</taxon>
        <taxon>Conoidasida</taxon>
        <taxon>Coccidia</taxon>
        <taxon>Eucoccidiorida</taxon>
        <taxon>Eimeriorina</taxon>
        <taxon>Eimeriidae</taxon>
        <taxon>Eimeria</taxon>
    </lineage>
</organism>
<dbReference type="VEuPathDB" id="ToxoDB:ETH2_1429100"/>
<reference evidence="2" key="2">
    <citation type="submission" date="2013-10" db="EMBL/GenBank/DDBJ databases">
        <authorList>
            <person name="Aslett M."/>
        </authorList>
    </citation>
    <scope>NUCLEOTIDE SEQUENCE [LARGE SCALE GENOMIC DNA]</scope>
    <source>
        <strain evidence="2">Houghton</strain>
    </source>
</reference>
<gene>
    <name evidence="2" type="ORF">ETH_00033930</name>
</gene>
<keyword evidence="3" id="KW-1185">Reference proteome</keyword>
<sequence length="164" mass="17800">MCRLQRSSKSVSELLLKVFCQKIGSASPQQLVMAAAAIPLFPQQQKVPLKAFKLISRFLVKENLLGTLSASELQSLMVALQRMGEGAPTGIAAAAAAALKARGPPSCLPPGLRDEALALHASFGGLGRVWRRSKRNSLPLLEQRPLNPEANQQQQQQPQQQQQQ</sequence>
<dbReference type="Proteomes" id="UP000030747">
    <property type="component" value="Unassembled WGS sequence"/>
</dbReference>
<evidence type="ECO:0000313" key="2">
    <source>
        <dbReference type="EMBL" id="CDJ38393.1"/>
    </source>
</evidence>
<feature type="region of interest" description="Disordered" evidence="1">
    <location>
        <begin position="139"/>
        <end position="164"/>
    </location>
</feature>
<feature type="compositionally biased region" description="Low complexity" evidence="1">
    <location>
        <begin position="152"/>
        <end position="164"/>
    </location>
</feature>
<proteinExistence type="predicted"/>
<name>U6KSK4_EIMTE</name>
<dbReference type="RefSeq" id="XP_013229231.1">
    <property type="nucleotide sequence ID" value="XM_013373777.1"/>
</dbReference>
<reference evidence="2" key="1">
    <citation type="submission" date="2013-10" db="EMBL/GenBank/DDBJ databases">
        <title>Genomic analysis of the causative agents of coccidiosis in chickens.</title>
        <authorList>
            <person name="Reid A.J."/>
            <person name="Blake D."/>
            <person name="Billington K."/>
            <person name="Browne H."/>
            <person name="Dunn M."/>
            <person name="Hung S."/>
            <person name="Kawahara F."/>
            <person name="Miranda-Saavedra D."/>
            <person name="Mourier T."/>
            <person name="Nagra H."/>
            <person name="Otto T.D."/>
            <person name="Rawlings N."/>
            <person name="Sanchez A."/>
            <person name="Sanders M."/>
            <person name="Subramaniam C."/>
            <person name="Tay Y."/>
            <person name="Dear P."/>
            <person name="Doerig C."/>
            <person name="Gruber A."/>
            <person name="Parkinson J."/>
            <person name="Shirley M."/>
            <person name="Wan K.L."/>
            <person name="Berriman M."/>
            <person name="Tomley F."/>
            <person name="Pain A."/>
        </authorList>
    </citation>
    <scope>NUCLEOTIDE SEQUENCE [LARGE SCALE GENOMIC DNA]</scope>
    <source>
        <strain evidence="2">Houghton</strain>
    </source>
</reference>
<dbReference type="OrthoDB" id="10676962at2759"/>
<accession>U6KSK4</accession>
<evidence type="ECO:0000313" key="3">
    <source>
        <dbReference type="Proteomes" id="UP000030747"/>
    </source>
</evidence>